<proteinExistence type="predicted"/>
<feature type="region of interest" description="Disordered" evidence="1">
    <location>
        <begin position="1"/>
        <end position="24"/>
    </location>
</feature>
<feature type="compositionally biased region" description="Polar residues" evidence="1">
    <location>
        <begin position="9"/>
        <end position="24"/>
    </location>
</feature>
<keyword evidence="3" id="KW-1185">Reference proteome</keyword>
<dbReference type="Proteomes" id="UP001148299">
    <property type="component" value="Unassembled WGS sequence"/>
</dbReference>
<accession>A0A9W9QPU0</accession>
<evidence type="ECO:0000313" key="3">
    <source>
        <dbReference type="Proteomes" id="UP001148299"/>
    </source>
</evidence>
<evidence type="ECO:0000256" key="1">
    <source>
        <dbReference type="SAM" id="MobiDB-lite"/>
    </source>
</evidence>
<protein>
    <submittedName>
        <fullName evidence="2">Uncharacterized protein</fullName>
    </submittedName>
</protein>
<dbReference type="AlphaFoldDB" id="A0A9W9QPU0"/>
<dbReference type="EMBL" id="JAPZBR010000008">
    <property type="protein sequence ID" value="KAJ5340379.1"/>
    <property type="molecule type" value="Genomic_DNA"/>
</dbReference>
<reference evidence="2" key="1">
    <citation type="submission" date="2022-12" db="EMBL/GenBank/DDBJ databases">
        <authorList>
            <person name="Petersen C."/>
        </authorList>
    </citation>
    <scope>NUCLEOTIDE SEQUENCE</scope>
    <source>
        <strain evidence="2">IBT 35675</strain>
    </source>
</reference>
<organism evidence="2 3">
    <name type="scientific">Penicillium brevicompactum</name>
    <dbReference type="NCBI Taxonomy" id="5074"/>
    <lineage>
        <taxon>Eukaryota</taxon>
        <taxon>Fungi</taxon>
        <taxon>Dikarya</taxon>
        <taxon>Ascomycota</taxon>
        <taxon>Pezizomycotina</taxon>
        <taxon>Eurotiomycetes</taxon>
        <taxon>Eurotiomycetidae</taxon>
        <taxon>Eurotiales</taxon>
        <taxon>Aspergillaceae</taxon>
        <taxon>Penicillium</taxon>
    </lineage>
</organism>
<name>A0A9W9QPU0_PENBR</name>
<gene>
    <name evidence="2" type="ORF">N7541_009503</name>
</gene>
<evidence type="ECO:0000313" key="2">
    <source>
        <dbReference type="EMBL" id="KAJ5340379.1"/>
    </source>
</evidence>
<reference evidence="2" key="2">
    <citation type="journal article" date="2023" name="IMA Fungus">
        <title>Comparative genomic study of the Penicillium genus elucidates a diverse pangenome and 15 lateral gene transfer events.</title>
        <authorList>
            <person name="Petersen C."/>
            <person name="Sorensen T."/>
            <person name="Nielsen M.R."/>
            <person name="Sondergaard T.E."/>
            <person name="Sorensen J.L."/>
            <person name="Fitzpatrick D.A."/>
            <person name="Frisvad J.C."/>
            <person name="Nielsen K.L."/>
        </authorList>
    </citation>
    <scope>NUCLEOTIDE SEQUENCE</scope>
    <source>
        <strain evidence="2">IBT 35675</strain>
    </source>
</reference>
<comment type="caution">
    <text evidence="2">The sequence shown here is derived from an EMBL/GenBank/DDBJ whole genome shotgun (WGS) entry which is preliminary data.</text>
</comment>
<sequence>MERVKERQSSSQYRQRTTGHKNQTTLRIALQRAINGCPPIRWTFAARKMKGASVTTEKQ</sequence>